<dbReference type="Proteomes" id="UP001176961">
    <property type="component" value="Unassembled WGS sequence"/>
</dbReference>
<evidence type="ECO:0000256" key="1">
    <source>
        <dbReference type="SAM" id="Phobius"/>
    </source>
</evidence>
<dbReference type="EMBL" id="CATQJL010000316">
    <property type="protein sequence ID" value="CAJ0607982.1"/>
    <property type="molecule type" value="Genomic_DNA"/>
</dbReference>
<gene>
    <name evidence="2" type="ORF">CYNAS_LOCUS19965</name>
</gene>
<sequence length="327" mass="36479">MQDALTIGVEALGIAALILNLYALQMLTRTCQEKVGSRKPYLIMTVLNVLKALLFALSAPRAVTHEHCIVYIATGIVSSNIDGLLLLLFNYTEMLLYLLTILNSFLYKYIVLCRPRYYFIYQSFWVTAPGLANFVIVLNWLSGVVLQLLFRGELDKAELQKLSATARLAEGNIEKNSFLGFCSQDEGNWTQYIMLIETSITTSILFIIALHLAHQVKKKLKEPTLSSRTQELQNRLSNMLHAQALNLAVLLPGPLLLQPLFLICGLTTPASLVFLVTISISIFHMVNPIITIISLTGAPFTKKVSQSTTTIVVQTDANTFNKNKRNL</sequence>
<accession>A0AA36HC63</accession>
<dbReference type="PANTHER" id="PTHR22943">
    <property type="entry name" value="7-TRANSMEMBRANE DOMAIN RECEPTOR C.ELEGANS"/>
    <property type="match status" value="1"/>
</dbReference>
<organism evidence="2 3">
    <name type="scientific">Cylicocyclus nassatus</name>
    <name type="common">Nematode worm</name>
    <dbReference type="NCBI Taxonomy" id="53992"/>
    <lineage>
        <taxon>Eukaryota</taxon>
        <taxon>Metazoa</taxon>
        <taxon>Ecdysozoa</taxon>
        <taxon>Nematoda</taxon>
        <taxon>Chromadorea</taxon>
        <taxon>Rhabditida</taxon>
        <taxon>Rhabditina</taxon>
        <taxon>Rhabditomorpha</taxon>
        <taxon>Strongyloidea</taxon>
        <taxon>Strongylidae</taxon>
        <taxon>Cylicocyclus</taxon>
    </lineage>
</organism>
<dbReference type="Pfam" id="PF10326">
    <property type="entry name" value="7TM_GPCR_Str"/>
    <property type="match status" value="1"/>
</dbReference>
<feature type="transmembrane region" description="Helical" evidence="1">
    <location>
        <begin position="7"/>
        <end position="28"/>
    </location>
</feature>
<feature type="transmembrane region" description="Helical" evidence="1">
    <location>
        <begin position="95"/>
        <end position="112"/>
    </location>
</feature>
<feature type="transmembrane region" description="Helical" evidence="1">
    <location>
        <begin position="272"/>
        <end position="295"/>
    </location>
</feature>
<feature type="transmembrane region" description="Helical" evidence="1">
    <location>
        <begin position="244"/>
        <end position="266"/>
    </location>
</feature>
<keyword evidence="3" id="KW-1185">Reference proteome</keyword>
<name>A0AA36HC63_CYLNA</name>
<evidence type="ECO:0000313" key="2">
    <source>
        <dbReference type="EMBL" id="CAJ0607982.1"/>
    </source>
</evidence>
<feature type="transmembrane region" description="Helical" evidence="1">
    <location>
        <begin position="192"/>
        <end position="213"/>
    </location>
</feature>
<keyword evidence="1" id="KW-1133">Transmembrane helix</keyword>
<dbReference type="InterPro" id="IPR019428">
    <property type="entry name" value="7TM_GPCR_serpentine_rcpt_Str"/>
</dbReference>
<feature type="transmembrane region" description="Helical" evidence="1">
    <location>
        <begin position="69"/>
        <end position="89"/>
    </location>
</feature>
<protein>
    <submittedName>
        <fullName evidence="2">Uncharacterized protein</fullName>
    </submittedName>
</protein>
<evidence type="ECO:0000313" key="3">
    <source>
        <dbReference type="Proteomes" id="UP001176961"/>
    </source>
</evidence>
<feature type="transmembrane region" description="Helical" evidence="1">
    <location>
        <begin position="40"/>
        <end position="57"/>
    </location>
</feature>
<proteinExistence type="predicted"/>
<dbReference type="PANTHER" id="PTHR22943:SF248">
    <property type="entry name" value="SEVEN TM RECEPTOR"/>
    <property type="match status" value="1"/>
</dbReference>
<feature type="transmembrane region" description="Helical" evidence="1">
    <location>
        <begin position="124"/>
        <end position="150"/>
    </location>
</feature>
<keyword evidence="1" id="KW-0812">Transmembrane</keyword>
<reference evidence="2" key="1">
    <citation type="submission" date="2023-07" db="EMBL/GenBank/DDBJ databases">
        <authorList>
            <consortium name="CYATHOMIX"/>
        </authorList>
    </citation>
    <scope>NUCLEOTIDE SEQUENCE</scope>
    <source>
        <strain evidence="2">N/A</strain>
    </source>
</reference>
<keyword evidence="1" id="KW-0472">Membrane</keyword>
<dbReference type="AlphaFoldDB" id="A0AA36HC63"/>
<comment type="caution">
    <text evidence="2">The sequence shown here is derived from an EMBL/GenBank/DDBJ whole genome shotgun (WGS) entry which is preliminary data.</text>
</comment>